<dbReference type="GO" id="GO:0005737">
    <property type="term" value="C:cytoplasm"/>
    <property type="evidence" value="ECO:0007669"/>
    <property type="project" value="TreeGrafter"/>
</dbReference>
<dbReference type="SFLD" id="SFLDS00029">
    <property type="entry name" value="Radical_SAM"/>
    <property type="match status" value="1"/>
</dbReference>
<evidence type="ECO:0000313" key="2">
    <source>
        <dbReference type="EMBL" id="QNM05070.1"/>
    </source>
</evidence>
<dbReference type="InterPro" id="IPR034505">
    <property type="entry name" value="Coproporphyrinogen-III_oxidase"/>
</dbReference>
<dbReference type="InterPro" id="IPR006638">
    <property type="entry name" value="Elp3/MiaA/NifB-like_rSAM"/>
</dbReference>
<protein>
    <submittedName>
        <fullName evidence="2">Coproporphyrinogen dehydrogenase HemZ</fullName>
        <ecNumber evidence="2">1.3.98.3</ecNumber>
    </submittedName>
</protein>
<sequence length="492" mass="55921">MICLTLSEVNFEYDVRGLLMAFYPGEEIRAALRKGQDGNHGLDSGAEAGGPDFASRVLSVDYMDGKIRVSLDHGEKRTAEAAVDYEDRKETKSVLKRLVYGLLSADTGRELPWGTLTGIRPTKIPMAFLEEGADEAEIASYMKKNYLASEEKIRLSIEIAKREKEALKDIDYEDGYSLYIGIPFCPTTCLYCSFTSYPVAKWEPRMDEYLDALFREIDYTKQAFSGKKLNTIYIGGGTPTTLRPEHLERLLSKVEESFCLENLQEWTVEAGRPDSVTRDKLKTLRRHPVSRISINPQTMRQETLRLIGRHHTPEQIEEAFDMAREEGFDNINMDLIMGLPEEGPEDVRYTMERLYAMAPDNITVHSLAIKRAARLNTMKEQYAHLKFENTEEMMGLAAEYCGRLGLEPYYLYRQKNMAGNFENVGYASPGKAGIYNILIMEEKQTIMALGAGSTTKAVFPGGRIERCDNVKDIDQYLGRIDEMIDRKRKLLS</sequence>
<accession>A0A7G9G2N8</accession>
<gene>
    <name evidence="2" type="primary">hemZ</name>
    <name evidence="2" type="ORF">H9Q78_11530</name>
</gene>
<dbReference type="EC" id="1.3.98.3" evidence="2"/>
<dbReference type="Gene3D" id="3.80.30.20">
    <property type="entry name" value="tm_1862 like domain"/>
    <property type="match status" value="1"/>
</dbReference>
<dbReference type="SFLD" id="SFLDG01082">
    <property type="entry name" value="B12-binding_domain_containing"/>
    <property type="match status" value="1"/>
</dbReference>
<dbReference type="GO" id="GO:0006779">
    <property type="term" value="P:porphyrin-containing compound biosynthetic process"/>
    <property type="evidence" value="ECO:0007669"/>
    <property type="project" value="TreeGrafter"/>
</dbReference>
<evidence type="ECO:0000259" key="1">
    <source>
        <dbReference type="PROSITE" id="PS51918"/>
    </source>
</evidence>
<dbReference type="SFLD" id="SFLDG01065">
    <property type="entry name" value="anaerobic_coproporphyrinogen-I"/>
    <property type="match status" value="1"/>
</dbReference>
<dbReference type="PANTHER" id="PTHR13932">
    <property type="entry name" value="COPROPORPHYRINIGEN III OXIDASE"/>
    <property type="match status" value="1"/>
</dbReference>
<keyword evidence="3" id="KW-1185">Reference proteome</keyword>
<dbReference type="AlphaFoldDB" id="A0A7G9G2N8"/>
<dbReference type="KEGG" id="qdo:H9Q78_11530"/>
<dbReference type="GO" id="GO:0051989">
    <property type="term" value="F:coproporphyrinogen dehydrogenase activity"/>
    <property type="evidence" value="ECO:0007669"/>
    <property type="project" value="UniProtKB-EC"/>
</dbReference>
<organism evidence="2 3">
    <name type="scientific">Qiania dongpingensis</name>
    <dbReference type="NCBI Taxonomy" id="2763669"/>
    <lineage>
        <taxon>Bacteria</taxon>
        <taxon>Bacillati</taxon>
        <taxon>Bacillota</taxon>
        <taxon>Clostridia</taxon>
        <taxon>Lachnospirales</taxon>
        <taxon>Lachnospiraceae</taxon>
        <taxon>Qiania</taxon>
    </lineage>
</organism>
<name>A0A7G9G2N8_9FIRM</name>
<dbReference type="Pfam" id="PF04055">
    <property type="entry name" value="Radical_SAM"/>
    <property type="match status" value="1"/>
</dbReference>
<dbReference type="PANTHER" id="PTHR13932:SF1">
    <property type="entry name" value="OXYGEN-INDEPENDENT COPROPORPHYRINOGEN-III OXIDASE-LIKE PROTEIN HEMZ"/>
    <property type="match status" value="1"/>
</dbReference>
<evidence type="ECO:0000313" key="3">
    <source>
        <dbReference type="Proteomes" id="UP000515823"/>
    </source>
</evidence>
<dbReference type="GO" id="GO:0051539">
    <property type="term" value="F:4 iron, 4 sulfur cluster binding"/>
    <property type="evidence" value="ECO:0007669"/>
    <property type="project" value="TreeGrafter"/>
</dbReference>
<dbReference type="InterPro" id="IPR007197">
    <property type="entry name" value="rSAM"/>
</dbReference>
<dbReference type="Proteomes" id="UP000515823">
    <property type="component" value="Chromosome"/>
</dbReference>
<dbReference type="InterPro" id="IPR023404">
    <property type="entry name" value="rSAM_horseshoe"/>
</dbReference>
<dbReference type="SUPFAM" id="SSF102114">
    <property type="entry name" value="Radical SAM enzymes"/>
    <property type="match status" value="1"/>
</dbReference>
<dbReference type="CDD" id="cd01335">
    <property type="entry name" value="Radical_SAM"/>
    <property type="match status" value="1"/>
</dbReference>
<dbReference type="SFLD" id="SFLDF00310">
    <property type="entry name" value="oxygen-independent_coproporphy"/>
    <property type="match status" value="1"/>
</dbReference>
<dbReference type="SMART" id="SM00729">
    <property type="entry name" value="Elp3"/>
    <property type="match status" value="1"/>
</dbReference>
<dbReference type="InterPro" id="IPR023995">
    <property type="entry name" value="HemZ"/>
</dbReference>
<dbReference type="EMBL" id="CP060634">
    <property type="protein sequence ID" value="QNM05070.1"/>
    <property type="molecule type" value="Genomic_DNA"/>
</dbReference>
<feature type="domain" description="Radical SAM core" evidence="1">
    <location>
        <begin position="170"/>
        <end position="403"/>
    </location>
</feature>
<proteinExistence type="predicted"/>
<reference evidence="2 3" key="1">
    <citation type="submission" date="2020-08" db="EMBL/GenBank/DDBJ databases">
        <authorList>
            <person name="Liu C."/>
            <person name="Sun Q."/>
        </authorList>
    </citation>
    <scope>NUCLEOTIDE SEQUENCE [LARGE SCALE GENOMIC DNA]</scope>
    <source>
        <strain evidence="2 3">NSJ-38</strain>
    </source>
</reference>
<dbReference type="PROSITE" id="PS51918">
    <property type="entry name" value="RADICAL_SAM"/>
    <property type="match status" value="1"/>
</dbReference>
<dbReference type="NCBIfam" id="TIGR03994">
    <property type="entry name" value="rSAM_HemZ"/>
    <property type="match status" value="1"/>
</dbReference>
<dbReference type="InterPro" id="IPR058240">
    <property type="entry name" value="rSAM_sf"/>
</dbReference>
<dbReference type="RefSeq" id="WP_249301877.1">
    <property type="nucleotide sequence ID" value="NZ_CP060634.1"/>
</dbReference>
<keyword evidence="2" id="KW-0560">Oxidoreductase</keyword>